<protein>
    <submittedName>
        <fullName evidence="1">PaREP1</fullName>
    </submittedName>
</protein>
<dbReference type="KEGG" id="pyr:P186_1771"/>
<dbReference type="EMBL" id="CP003098">
    <property type="protein sequence ID" value="AET33181.1"/>
    <property type="molecule type" value="Genomic_DNA"/>
</dbReference>
<evidence type="ECO:0000313" key="2">
    <source>
        <dbReference type="Proteomes" id="UP000005867"/>
    </source>
</evidence>
<dbReference type="Gene3D" id="1.20.120.330">
    <property type="entry name" value="Nucleotidyltransferases domain 2"/>
    <property type="match status" value="1"/>
</dbReference>
<reference evidence="1 2" key="1">
    <citation type="journal article" date="2012" name="J. Bacteriol.">
        <title>Complete genome sequence of strain 1860, a crenarchaeon of the genus pyrobaculum able to grow with various electron acceptors.</title>
        <authorList>
            <person name="Mardanov A.V."/>
            <person name="Gumerov V.M."/>
            <person name="Slobodkina G.B."/>
            <person name="Beletsky A.V."/>
            <person name="Bonch-Osmolovskaya E.A."/>
            <person name="Ravin N.V."/>
            <person name="Skryabin K.G."/>
        </authorList>
    </citation>
    <scope>NUCLEOTIDE SEQUENCE [LARGE SCALE GENOMIC DNA]</scope>
    <source>
        <strain evidence="1 2">1860</strain>
    </source>
</reference>
<dbReference type="PANTHER" id="PTHR34237:SF4">
    <property type="entry name" value="PAREP1 FAMILY PROTEIN"/>
    <property type="match status" value="1"/>
</dbReference>
<keyword evidence="2" id="KW-1185">Reference proteome</keyword>
<gene>
    <name evidence="1" type="ORF">P186_1771</name>
</gene>
<dbReference type="BioCyc" id="PSP1104324:GJSN-1737-MONOMER"/>
<dbReference type="RefSeq" id="WP_014289006.1">
    <property type="nucleotide sequence ID" value="NC_016645.1"/>
</dbReference>
<name>G7VH10_9CREN</name>
<dbReference type="AlphaFoldDB" id="G7VH10"/>
<dbReference type="OrthoDB" id="44062at2157"/>
<dbReference type="GeneID" id="11596269"/>
<organism evidence="1 2">
    <name type="scientific">Pyrobaculum ferrireducens</name>
    <dbReference type="NCBI Taxonomy" id="1104324"/>
    <lineage>
        <taxon>Archaea</taxon>
        <taxon>Thermoproteota</taxon>
        <taxon>Thermoprotei</taxon>
        <taxon>Thermoproteales</taxon>
        <taxon>Thermoproteaceae</taxon>
        <taxon>Pyrobaculum</taxon>
    </lineage>
</organism>
<evidence type="ECO:0000313" key="1">
    <source>
        <dbReference type="EMBL" id="AET33181.1"/>
    </source>
</evidence>
<dbReference type="Proteomes" id="UP000005867">
    <property type="component" value="Chromosome"/>
</dbReference>
<dbReference type="Pfam" id="PF05942">
    <property type="entry name" value="PaREP1"/>
    <property type="match status" value="1"/>
</dbReference>
<accession>G7VH10</accession>
<dbReference type="PANTHER" id="PTHR34237">
    <property type="entry name" value="PAREP8-RELATED"/>
    <property type="match status" value="1"/>
</dbReference>
<dbReference type="InterPro" id="IPR010268">
    <property type="entry name" value="PaREP1"/>
</dbReference>
<sequence>MEIPLFLLEKARRQGLDLVDLISKALSLDPNSRTAAHLELAERFLNEGRELVEKDPVQASEKLYKAAVEAVKALATALGLGEAERAGEYGRWTAQLLFQAVDSASRVVGEEVRLWWRVAWVLHVEGFHEARLSSQQVSRDLPYIEKLVNLAKQVKK</sequence>
<dbReference type="HOGENOM" id="CLU_115256_0_0_2"/>
<proteinExistence type="predicted"/>
<dbReference type="eggNOG" id="arCOG03721">
    <property type="taxonomic scope" value="Archaea"/>
</dbReference>